<proteinExistence type="predicted"/>
<dbReference type="EMBL" id="PDJZ01000004">
    <property type="protein sequence ID" value="RXJ84797.1"/>
    <property type="molecule type" value="Genomic_DNA"/>
</dbReference>
<organism evidence="1 2">
    <name type="scientific">Arcobacter cloacae</name>
    <dbReference type="NCBI Taxonomy" id="1054034"/>
    <lineage>
        <taxon>Bacteria</taxon>
        <taxon>Pseudomonadati</taxon>
        <taxon>Campylobacterota</taxon>
        <taxon>Epsilonproteobacteria</taxon>
        <taxon>Campylobacterales</taxon>
        <taxon>Arcobacteraceae</taxon>
        <taxon>Arcobacter</taxon>
    </lineage>
</organism>
<name>A0A4Q0ZEG3_9BACT</name>
<gene>
    <name evidence="1" type="ORF">CRU90_05420</name>
</gene>
<dbReference type="RefSeq" id="WP_128986260.1">
    <property type="nucleotide sequence ID" value="NZ_PDJZ01000004.1"/>
</dbReference>
<comment type="caution">
    <text evidence="1">The sequence shown here is derived from an EMBL/GenBank/DDBJ whole genome shotgun (WGS) entry which is preliminary data.</text>
</comment>
<dbReference type="Proteomes" id="UP000290870">
    <property type="component" value="Unassembled WGS sequence"/>
</dbReference>
<dbReference type="AlphaFoldDB" id="A0A4Q0ZEG3"/>
<accession>A0A4Q0ZEG3</accession>
<evidence type="ECO:0000313" key="2">
    <source>
        <dbReference type="Proteomes" id="UP000290870"/>
    </source>
</evidence>
<sequence length="68" mass="7861">MSNQEEIVIDEWDIKLEKMLVELKNCQESNNLKSCTPCSVFFECELRKKYVIAVYESMNKGSGGGFEF</sequence>
<evidence type="ECO:0000313" key="1">
    <source>
        <dbReference type="EMBL" id="RXJ84797.1"/>
    </source>
</evidence>
<reference evidence="1 2" key="1">
    <citation type="submission" date="2017-10" db="EMBL/GenBank/DDBJ databases">
        <title>Genomics of the genus Arcobacter.</title>
        <authorList>
            <person name="Perez-Cataluna A."/>
            <person name="Figueras M.J."/>
        </authorList>
    </citation>
    <scope>NUCLEOTIDE SEQUENCE [LARGE SCALE GENOMIC DNA]</scope>
    <source>
        <strain evidence="1 2">F26</strain>
    </source>
</reference>
<protein>
    <submittedName>
        <fullName evidence="1">Uncharacterized protein</fullName>
    </submittedName>
</protein>
<dbReference type="OrthoDB" id="5334833at2"/>